<keyword evidence="2" id="KW-1185">Reference proteome</keyword>
<dbReference type="Proteomes" id="UP001172684">
    <property type="component" value="Unassembled WGS sequence"/>
</dbReference>
<reference evidence="1" key="1">
    <citation type="submission" date="2022-10" db="EMBL/GenBank/DDBJ databases">
        <title>Culturing micro-colonial fungi from biological soil crusts in the Mojave desert and describing Neophaeococcomyces mojavensis, and introducing the new genera and species Taxawa tesnikishii.</title>
        <authorList>
            <person name="Kurbessoian T."/>
            <person name="Stajich J.E."/>
        </authorList>
    </citation>
    <scope>NUCLEOTIDE SEQUENCE</scope>
    <source>
        <strain evidence="1">TK_1</strain>
    </source>
</reference>
<sequence length="196" mass="22259">MEGRPPNRAPSWSWASIDGKICYWHDWHFGKDGNDPLITLQCEILDCKVQLQGLNPFGEVSAGALTLRGRLKHALVGDYQRHYEDKYCQVRVRLSIFDDQALEEIGGFQLDDWGWIGREVWCIPLLAKCCDNVLQCLALLPTGSEDPMNDSVMAKEFTRVGMLWMFGEYSRVGPSKPLLSPVHWFADAAIWTITVV</sequence>
<proteinExistence type="predicted"/>
<organism evidence="1 2">
    <name type="scientific">Coniosporium apollinis</name>
    <dbReference type="NCBI Taxonomy" id="61459"/>
    <lineage>
        <taxon>Eukaryota</taxon>
        <taxon>Fungi</taxon>
        <taxon>Dikarya</taxon>
        <taxon>Ascomycota</taxon>
        <taxon>Pezizomycotina</taxon>
        <taxon>Dothideomycetes</taxon>
        <taxon>Dothideomycetes incertae sedis</taxon>
        <taxon>Coniosporium</taxon>
    </lineage>
</organism>
<gene>
    <name evidence="1" type="ORF">H2201_006386</name>
</gene>
<comment type="caution">
    <text evidence="1">The sequence shown here is derived from an EMBL/GenBank/DDBJ whole genome shotgun (WGS) entry which is preliminary data.</text>
</comment>
<evidence type="ECO:0008006" key="3">
    <source>
        <dbReference type="Google" id="ProtNLM"/>
    </source>
</evidence>
<accession>A0ABQ9NR45</accession>
<protein>
    <recommendedName>
        <fullName evidence="3">Cyanovirin-N domain-containing protein</fullName>
    </recommendedName>
</protein>
<name>A0ABQ9NR45_9PEZI</name>
<evidence type="ECO:0000313" key="1">
    <source>
        <dbReference type="EMBL" id="KAJ9661715.1"/>
    </source>
</evidence>
<evidence type="ECO:0000313" key="2">
    <source>
        <dbReference type="Proteomes" id="UP001172684"/>
    </source>
</evidence>
<dbReference type="EMBL" id="JAPDRL010000055">
    <property type="protein sequence ID" value="KAJ9661715.1"/>
    <property type="molecule type" value="Genomic_DNA"/>
</dbReference>